<proteinExistence type="predicted"/>
<accession>A0AAV7ZZV3</accession>
<dbReference type="SUPFAM" id="SSF54695">
    <property type="entry name" value="POZ domain"/>
    <property type="match status" value="1"/>
</dbReference>
<feature type="region of interest" description="Disordered" evidence="5">
    <location>
        <begin position="379"/>
        <end position="491"/>
    </location>
</feature>
<dbReference type="Pfam" id="PF12796">
    <property type="entry name" value="Ank_2"/>
    <property type="match status" value="1"/>
</dbReference>
<feature type="compositionally biased region" description="Basic and acidic residues" evidence="5">
    <location>
        <begin position="379"/>
        <end position="408"/>
    </location>
</feature>
<comment type="caution">
    <text evidence="8">The sequence shown here is derived from an EMBL/GenBank/DDBJ whole genome shotgun (WGS) entry which is preliminary data.</text>
</comment>
<dbReference type="InterPro" id="IPR000210">
    <property type="entry name" value="BTB/POZ_dom"/>
</dbReference>
<dbReference type="PROSITE" id="PS50097">
    <property type="entry name" value="BTB"/>
    <property type="match status" value="1"/>
</dbReference>
<feature type="compositionally biased region" description="Low complexity" evidence="5">
    <location>
        <begin position="409"/>
        <end position="420"/>
    </location>
</feature>
<evidence type="ECO:0000313" key="8">
    <source>
        <dbReference type="EMBL" id="KAJ3446676.1"/>
    </source>
</evidence>
<evidence type="ECO:0000256" key="5">
    <source>
        <dbReference type="SAM" id="MobiDB-lite"/>
    </source>
</evidence>
<dbReference type="SUPFAM" id="SSF48403">
    <property type="entry name" value="Ankyrin repeat"/>
    <property type="match status" value="3"/>
</dbReference>
<keyword evidence="4" id="KW-0862">Zinc</keyword>
<feature type="domain" description="B box-type" evidence="7">
    <location>
        <begin position="19"/>
        <end position="60"/>
    </location>
</feature>
<evidence type="ECO:0000259" key="6">
    <source>
        <dbReference type="PROSITE" id="PS50097"/>
    </source>
</evidence>
<dbReference type="GO" id="GO:0008270">
    <property type="term" value="F:zinc ion binding"/>
    <property type="evidence" value="ECO:0007669"/>
    <property type="project" value="UniProtKB-KW"/>
</dbReference>
<evidence type="ECO:0000256" key="4">
    <source>
        <dbReference type="PROSITE-ProRule" id="PRU00024"/>
    </source>
</evidence>
<evidence type="ECO:0000256" key="2">
    <source>
        <dbReference type="ARBA" id="ARBA00023043"/>
    </source>
</evidence>
<evidence type="ECO:0000256" key="3">
    <source>
        <dbReference type="PROSITE-ProRule" id="PRU00023"/>
    </source>
</evidence>
<feature type="repeat" description="ANK" evidence="3">
    <location>
        <begin position="250"/>
        <end position="287"/>
    </location>
</feature>
<organism evidence="8 9">
    <name type="scientific">Anaeramoeba flamelloides</name>
    <dbReference type="NCBI Taxonomy" id="1746091"/>
    <lineage>
        <taxon>Eukaryota</taxon>
        <taxon>Metamonada</taxon>
        <taxon>Anaeramoebidae</taxon>
        <taxon>Anaeramoeba</taxon>
    </lineage>
</organism>
<gene>
    <name evidence="8" type="ORF">M0812_08000</name>
</gene>
<keyword evidence="1" id="KW-0677">Repeat</keyword>
<dbReference type="SMART" id="SM00248">
    <property type="entry name" value="ANK"/>
    <property type="match status" value="11"/>
</dbReference>
<evidence type="ECO:0000256" key="1">
    <source>
        <dbReference type="ARBA" id="ARBA00022737"/>
    </source>
</evidence>
<dbReference type="Gene3D" id="1.25.40.20">
    <property type="entry name" value="Ankyrin repeat-containing domain"/>
    <property type="match status" value="4"/>
</dbReference>
<keyword evidence="4" id="KW-0479">Metal-binding</keyword>
<dbReference type="PANTHER" id="PTHR24189:SF50">
    <property type="entry name" value="ANKYRIN REPEAT AND SOCS BOX PROTEIN 2"/>
    <property type="match status" value="1"/>
</dbReference>
<evidence type="ECO:0000259" key="7">
    <source>
        <dbReference type="PROSITE" id="PS50119"/>
    </source>
</evidence>
<feature type="repeat" description="ANK" evidence="3">
    <location>
        <begin position="850"/>
        <end position="884"/>
    </location>
</feature>
<dbReference type="PANTHER" id="PTHR24189">
    <property type="entry name" value="MYOTROPHIN"/>
    <property type="match status" value="1"/>
</dbReference>
<dbReference type="InterPro" id="IPR036770">
    <property type="entry name" value="Ankyrin_rpt-contain_sf"/>
</dbReference>
<keyword evidence="2 3" id="KW-0040">ANK repeat</keyword>
<dbReference type="SMART" id="SM00225">
    <property type="entry name" value="BTB"/>
    <property type="match status" value="1"/>
</dbReference>
<protein>
    <submittedName>
        <fullName evidence="8">Ankyrin repeat ph and sec7 domain containing protein secg-related</fullName>
    </submittedName>
</protein>
<feature type="domain" description="BTB" evidence="6">
    <location>
        <begin position="1206"/>
        <end position="1274"/>
    </location>
</feature>
<dbReference type="InterPro" id="IPR002110">
    <property type="entry name" value="Ankyrin_rpt"/>
</dbReference>
<dbReference type="EMBL" id="JANTQA010000019">
    <property type="protein sequence ID" value="KAJ3446676.1"/>
    <property type="molecule type" value="Genomic_DNA"/>
</dbReference>
<dbReference type="InterPro" id="IPR000315">
    <property type="entry name" value="Znf_B-box"/>
</dbReference>
<sequence>MELTVESLFKYPFVLKPNEKARVCSRCPKSVAVLYCPHYQKFFCRVCSAGYKKHYGNHNLCFDLKKQNFSNIPVKHNNRHYSAQPQLRDKKLQYLCLCYPTIVLTQLCVTLGGDINQMMRRPLHKNNIHRMSLSTYLTPKTLFIKTPFFYFYKRRKSLSLIQYWVGKGAKIYFDGNTSLFHQYLRRNTIVTSQLIKFFKEKSFGKIDLNFQNLKGQTPFHLLCSNISNYKIAHFELFFELGANCNIKDMNGMTPFHSLCIRNKSRITTTEILSLFLKNNADLNSVSKENRTAFYYLCRHNLTYEQWIFCNYDEEKSILNHPNNKRNHTNNQNKVILKNNIIKKVEGNDNNEIENNMDIERKINKKKIDGKQNDEINKELNLKKNTFHEEKNFKINNKDNTKDNNKDQNNKNNNNNNNNNNHNDKNKNNNNNENNNSIHSDNDNNNDSSNNNNDNENNKKNDNNNINNSNTNNNNKEKQEKNQQQEPNNKKFITRVKKQESKLTDNDQIQIEKENNFGGDREILEIEKENSDQELFEKDNEKNFNLEGTETHEINQNNERGFICNYLEIIKYCLDKKADLNAKDSFGYTAFHNLCISLKLNLDFIKYCFEKNYIQIECFHQQTQVGNTPFHSICKNSPSFELIRFLIENKIKLDIYNKKKEIPFLNLYLGKELDMELIKFTVNSLDKRHFLKRLNKNKQKLFHFLIMKQVIDIPLFKSLIKQKKIHIKALDDSNNTILHYLCKNQNADQKLLQYFLKKYKTNFFMKKNKDAKTAFHILCFRSKNLTIDTLKLFLERGFKMNQTDKYKQSAFMLLCKNKSANTEILKYCINSLLRGKNAIPNAFDINRCDQESSTPLHHICQRSTHNEDLIKLFIENGATTTKINKLSTNPFQAYCRNAKHLSVNVLQLFVDNGILIGSKDNMNRRNLFYLFENSNLTIQSIQFFLNNNADINIKDTKKLTPLHRYLRRDGKNLGIVAFCLNNGADLEIKNQKSDLFYHVCICCHDYQIIKMCLEKTNLKKYKAYKSLFKNLFKKSKVMDFLKILSLFLERGIKLSSRVGDITLYQILYILFLDSHPSKQNIFERAYHLNFNTLKTDFKNFFNRKEFTDGEIKGIKIHSKIIEWGTKKKLDEVEKILEKYVKENIEKFLYYLYTGIIPKIHDLKPKKRKIIDPDFLEICSDFNINEENHLQYPLQKRLNSLYQDMDSKDFVIIVQHKYEIKVHKFVLQSRSGLYRNMFLSIEDPFINKINDYSGYSADTMQHLIKYLYTDRIDKSELTEKNIQELYEAQEYFQLDHKNALLWRLDYL</sequence>
<dbReference type="CDD" id="cd18186">
    <property type="entry name" value="BTB_POZ_ZBTB_KLHL-like"/>
    <property type="match status" value="1"/>
</dbReference>
<dbReference type="Gene3D" id="3.30.710.10">
    <property type="entry name" value="Potassium Channel Kv1.1, Chain A"/>
    <property type="match status" value="1"/>
</dbReference>
<dbReference type="PROSITE" id="PS50119">
    <property type="entry name" value="ZF_BBOX"/>
    <property type="match status" value="1"/>
</dbReference>
<evidence type="ECO:0000313" key="9">
    <source>
        <dbReference type="Proteomes" id="UP001146793"/>
    </source>
</evidence>
<dbReference type="InterPro" id="IPR050745">
    <property type="entry name" value="Multifunctional_regulatory"/>
</dbReference>
<dbReference type="Pfam" id="PF00651">
    <property type="entry name" value="BTB"/>
    <property type="match status" value="1"/>
</dbReference>
<dbReference type="InterPro" id="IPR011333">
    <property type="entry name" value="SKP1/BTB/POZ_sf"/>
</dbReference>
<keyword evidence="4" id="KW-0863">Zinc-finger</keyword>
<dbReference type="Proteomes" id="UP001146793">
    <property type="component" value="Unassembled WGS sequence"/>
</dbReference>
<feature type="compositionally biased region" description="Low complexity" evidence="5">
    <location>
        <begin position="462"/>
        <end position="473"/>
    </location>
</feature>
<feature type="compositionally biased region" description="Low complexity" evidence="5">
    <location>
        <begin position="427"/>
        <end position="454"/>
    </location>
</feature>
<reference evidence="8" key="1">
    <citation type="submission" date="2022-08" db="EMBL/GenBank/DDBJ databases">
        <title>Novel sulphate-reducing endosymbionts in the free-living metamonad Anaeramoeba.</title>
        <authorList>
            <person name="Jerlstrom-Hultqvist J."/>
            <person name="Cepicka I."/>
            <person name="Gallot-Lavallee L."/>
            <person name="Salas-Leiva D."/>
            <person name="Curtis B.A."/>
            <person name="Zahonova K."/>
            <person name="Pipaliya S."/>
            <person name="Dacks J."/>
            <person name="Roger A.J."/>
        </authorList>
    </citation>
    <scope>NUCLEOTIDE SEQUENCE</scope>
    <source>
        <strain evidence="8">Busselton2</strain>
    </source>
</reference>
<dbReference type="PROSITE" id="PS50088">
    <property type="entry name" value="ANK_REPEAT"/>
    <property type="match status" value="2"/>
</dbReference>
<name>A0AAV7ZZV3_9EUKA</name>